<protein>
    <submittedName>
        <fullName evidence="1">Uncharacterized protein</fullName>
    </submittedName>
</protein>
<feature type="non-terminal residue" evidence="1">
    <location>
        <position position="1"/>
    </location>
</feature>
<comment type="caution">
    <text evidence="1">The sequence shown here is derived from an EMBL/GenBank/DDBJ whole genome shotgun (WGS) entry which is preliminary data.</text>
</comment>
<reference evidence="1" key="1">
    <citation type="submission" date="2018-05" db="EMBL/GenBank/DDBJ databases">
        <title>Draft genome of Mucuna pruriens seed.</title>
        <authorList>
            <person name="Nnadi N.E."/>
            <person name="Vos R."/>
            <person name="Hasami M.H."/>
            <person name="Devisetty U.K."/>
            <person name="Aguiy J.C."/>
        </authorList>
    </citation>
    <scope>NUCLEOTIDE SEQUENCE [LARGE SCALE GENOMIC DNA]</scope>
    <source>
        <strain evidence="1">JCA_2017</strain>
    </source>
</reference>
<evidence type="ECO:0000313" key="2">
    <source>
        <dbReference type="Proteomes" id="UP000257109"/>
    </source>
</evidence>
<dbReference type="EMBL" id="QJKJ01000753">
    <property type="protein sequence ID" value="RDY10884.1"/>
    <property type="molecule type" value="Genomic_DNA"/>
</dbReference>
<dbReference type="AlphaFoldDB" id="A0A371I7G5"/>
<sequence length="99" mass="11347">MDEDTKDAPNIIRKEMPRSHYTFALPTGNTIPKLFQEGEMDPMAILDSIDDILGMTLAFKIKVQLAYKCSSMVHLSEDEKLIEEIVQKLLYIKILKFSV</sequence>
<evidence type="ECO:0000313" key="1">
    <source>
        <dbReference type="EMBL" id="RDY10884.1"/>
    </source>
</evidence>
<keyword evidence="2" id="KW-1185">Reference proteome</keyword>
<gene>
    <name evidence="1" type="ORF">CR513_04519</name>
</gene>
<name>A0A371I7G5_MUCPR</name>
<dbReference type="OrthoDB" id="1097374at2759"/>
<accession>A0A371I7G5</accession>
<organism evidence="1 2">
    <name type="scientific">Mucuna pruriens</name>
    <name type="common">Velvet bean</name>
    <name type="synonym">Dolichos pruriens</name>
    <dbReference type="NCBI Taxonomy" id="157652"/>
    <lineage>
        <taxon>Eukaryota</taxon>
        <taxon>Viridiplantae</taxon>
        <taxon>Streptophyta</taxon>
        <taxon>Embryophyta</taxon>
        <taxon>Tracheophyta</taxon>
        <taxon>Spermatophyta</taxon>
        <taxon>Magnoliopsida</taxon>
        <taxon>eudicotyledons</taxon>
        <taxon>Gunneridae</taxon>
        <taxon>Pentapetalae</taxon>
        <taxon>rosids</taxon>
        <taxon>fabids</taxon>
        <taxon>Fabales</taxon>
        <taxon>Fabaceae</taxon>
        <taxon>Papilionoideae</taxon>
        <taxon>50 kb inversion clade</taxon>
        <taxon>NPAAA clade</taxon>
        <taxon>indigoferoid/millettioid clade</taxon>
        <taxon>Phaseoleae</taxon>
        <taxon>Mucuna</taxon>
    </lineage>
</organism>
<dbReference type="Proteomes" id="UP000257109">
    <property type="component" value="Unassembled WGS sequence"/>
</dbReference>
<proteinExistence type="predicted"/>